<feature type="domain" description="Bacterial bifunctional deaminase-reductase C-terminal" evidence="4">
    <location>
        <begin position="3"/>
        <end position="202"/>
    </location>
</feature>
<sequence>MRPFIICHMMTSIDGKIVEDHWSAPYDGSKNDETTISYYDLSDSFKCDAEMLGRVTVQRHFAKQEFNAPHPVRVIDPQPFIGKRETKRLCIVVDRHGRIKYEGDRICGENIIVVLAKKISQAYLEHLRSLKISYVFAGEDGNDLVEAMESLGRFFNMKRIVLQGGGTINGAFLENGLINELSVMIYPGIDGRKAAPSLFDWSPCTDNSTTGEKVLVTENPAAGQSLELLEAKNAGQGVIALRYKIHREKNRE</sequence>
<dbReference type="InterPro" id="IPR002734">
    <property type="entry name" value="RibDG_C"/>
</dbReference>
<keyword evidence="3" id="KW-0560">Oxidoreductase</keyword>
<dbReference type="InterPro" id="IPR024072">
    <property type="entry name" value="DHFR-like_dom_sf"/>
</dbReference>
<dbReference type="PANTHER" id="PTHR38011">
    <property type="entry name" value="DIHYDROFOLATE REDUCTASE FAMILY PROTEIN (AFU_ORTHOLOGUE AFUA_8G06820)"/>
    <property type="match status" value="1"/>
</dbReference>
<gene>
    <name evidence="5" type="ORF">PEB0149_013990</name>
</gene>
<keyword evidence="6" id="KW-1185">Reference proteome</keyword>
<keyword evidence="2" id="KW-0521">NADP</keyword>
<dbReference type="InterPro" id="IPR050765">
    <property type="entry name" value="Riboflavin_Biosynth_HTPR"/>
</dbReference>
<dbReference type="GO" id="GO:0009231">
    <property type="term" value="P:riboflavin biosynthetic process"/>
    <property type="evidence" value="ECO:0007669"/>
    <property type="project" value="InterPro"/>
</dbReference>
<comment type="caution">
    <text evidence="5">The sequence shown here is derived from an EMBL/GenBank/DDBJ whole genome shotgun (WGS) entry which is preliminary data.</text>
</comment>
<comment type="pathway">
    <text evidence="1">Cofactor biosynthesis; riboflavin biosynthesis.</text>
</comment>
<accession>A0A1R0FAF2</accession>
<evidence type="ECO:0000313" key="5">
    <source>
        <dbReference type="EMBL" id="OLY43957.1"/>
    </source>
</evidence>
<dbReference type="PANTHER" id="PTHR38011:SF7">
    <property type="entry name" value="2,5-DIAMINO-6-RIBOSYLAMINO-4(3H)-PYRIMIDINONE 5'-PHOSPHATE REDUCTASE"/>
    <property type="match status" value="1"/>
</dbReference>
<evidence type="ECO:0000256" key="2">
    <source>
        <dbReference type="ARBA" id="ARBA00022857"/>
    </source>
</evidence>
<dbReference type="RefSeq" id="WP_075869863.1">
    <property type="nucleotide sequence ID" value="NZ_LXYT01000001.1"/>
</dbReference>
<dbReference type="Gene3D" id="3.40.430.10">
    <property type="entry name" value="Dihydrofolate Reductase, subunit A"/>
    <property type="match status" value="1"/>
</dbReference>
<evidence type="ECO:0000259" key="4">
    <source>
        <dbReference type="Pfam" id="PF01872"/>
    </source>
</evidence>
<evidence type="ECO:0000256" key="3">
    <source>
        <dbReference type="ARBA" id="ARBA00023002"/>
    </source>
</evidence>
<dbReference type="AlphaFoldDB" id="A0A1R0FAF2"/>
<dbReference type="OrthoDB" id="9800865at2"/>
<dbReference type="Pfam" id="PF01872">
    <property type="entry name" value="RibD_C"/>
    <property type="match status" value="1"/>
</dbReference>
<dbReference type="GO" id="GO:0008703">
    <property type="term" value="F:5-amino-6-(5-phosphoribosylamino)uracil reductase activity"/>
    <property type="evidence" value="ECO:0007669"/>
    <property type="project" value="InterPro"/>
</dbReference>
<name>A0A1R0FAF2_9HYPH</name>
<evidence type="ECO:0000313" key="6">
    <source>
        <dbReference type="Proteomes" id="UP000187344"/>
    </source>
</evidence>
<dbReference type="SUPFAM" id="SSF53597">
    <property type="entry name" value="Dihydrofolate reductase-like"/>
    <property type="match status" value="1"/>
</dbReference>
<evidence type="ECO:0000256" key="1">
    <source>
        <dbReference type="ARBA" id="ARBA00005104"/>
    </source>
</evidence>
<dbReference type="EMBL" id="LXYT01000001">
    <property type="protein sequence ID" value="OLY43957.1"/>
    <property type="molecule type" value="Genomic_DNA"/>
</dbReference>
<reference evidence="5 6" key="1">
    <citation type="submission" date="2016-12" db="EMBL/GenBank/DDBJ databases">
        <title>Comparative genomics of Bartonella apis.</title>
        <authorList>
            <person name="Engel P."/>
        </authorList>
    </citation>
    <scope>NUCLEOTIDE SEQUENCE [LARGE SCALE GENOMIC DNA]</scope>
    <source>
        <strain evidence="5 6">PEB0149</strain>
    </source>
</reference>
<proteinExistence type="predicted"/>
<protein>
    <submittedName>
        <fullName evidence="5">Pyrimidine reductase, riboflavin biosynthesis</fullName>
    </submittedName>
</protein>
<organism evidence="5 6">
    <name type="scientific">Bartonella apis</name>
    <dbReference type="NCBI Taxonomy" id="1686310"/>
    <lineage>
        <taxon>Bacteria</taxon>
        <taxon>Pseudomonadati</taxon>
        <taxon>Pseudomonadota</taxon>
        <taxon>Alphaproteobacteria</taxon>
        <taxon>Hyphomicrobiales</taxon>
        <taxon>Bartonellaceae</taxon>
        <taxon>Bartonella</taxon>
    </lineage>
</organism>
<dbReference type="Proteomes" id="UP000187344">
    <property type="component" value="Unassembled WGS sequence"/>
</dbReference>